<evidence type="ECO:0000256" key="1">
    <source>
        <dbReference type="ARBA" id="ARBA00004611"/>
    </source>
</evidence>
<organism evidence="11">
    <name type="scientific">Guillardia theta</name>
    <name type="common">Cryptophyte</name>
    <name type="synonym">Cryptomonas phi</name>
    <dbReference type="NCBI Taxonomy" id="55529"/>
    <lineage>
        <taxon>Eukaryota</taxon>
        <taxon>Cryptophyceae</taxon>
        <taxon>Pyrenomonadales</taxon>
        <taxon>Geminigeraceae</taxon>
        <taxon>Guillardia</taxon>
    </lineage>
</organism>
<evidence type="ECO:0000256" key="9">
    <source>
        <dbReference type="SAM" id="Coils"/>
    </source>
</evidence>
<accession>A0A7S4H9Z6</accession>
<feature type="coiled-coil region" evidence="9">
    <location>
        <begin position="31"/>
        <end position="65"/>
    </location>
</feature>
<keyword evidence="6" id="KW-0969">Cilium</keyword>
<keyword evidence="7" id="KW-0206">Cytoskeleton</keyword>
<dbReference type="GO" id="GO:0005929">
    <property type="term" value="C:cilium"/>
    <property type="evidence" value="ECO:0007669"/>
    <property type="project" value="UniProtKB-ARBA"/>
</dbReference>
<protein>
    <submittedName>
        <fullName evidence="11">Uncharacterized protein</fullName>
    </submittedName>
</protein>
<sequence length="372" mass="42844">MRVMSSNQRAVSNGARLATEETMITDHKLSSRALEQNIQESTRLKDKSENMLDAITQEISLLHQEASQAEMVYERMKEPLAVAEECLLLRRKRPTRENTRDQVERSLHEQVTGAKQALRLLGDVMDACEKELGRLDSCKARLEEDIEQKRLALEIDSSALALESERTAEQEFKRKIATSFPHMWRKRTETLCEESERTKATAERLREKSKSIRAEMLSMERQTRENSTRSLRKKAEDTERLKKELETSIQALASEVSAMEEARKTLQNSIEDKAGPLKLARTRLTVRTQKPDPETVRDKAERSLEKEVGDLEQAMRRLQIELRKQDADIQRLQHSQSQLEADLQDKTAALSIEQECEGLQRDLTKQMASRQS</sequence>
<dbReference type="GO" id="GO:0005634">
    <property type="term" value="C:nucleus"/>
    <property type="evidence" value="ECO:0007669"/>
    <property type="project" value="TreeGrafter"/>
</dbReference>
<comment type="similarity">
    <text evidence="2">Belongs to the tektin family.</text>
</comment>
<name>A0A7S4H9Z6_GUITH</name>
<feature type="compositionally biased region" description="Basic and acidic residues" evidence="10">
    <location>
        <begin position="221"/>
        <end position="239"/>
    </location>
</feature>
<evidence type="ECO:0000256" key="4">
    <source>
        <dbReference type="ARBA" id="ARBA00022846"/>
    </source>
</evidence>
<feature type="region of interest" description="Disordered" evidence="10">
    <location>
        <begin position="219"/>
        <end position="239"/>
    </location>
</feature>
<dbReference type="Pfam" id="PF03148">
    <property type="entry name" value="Tektin"/>
    <property type="match status" value="1"/>
</dbReference>
<evidence type="ECO:0000256" key="7">
    <source>
        <dbReference type="ARBA" id="ARBA00023212"/>
    </source>
</evidence>
<keyword evidence="4" id="KW-0282">Flagellum</keyword>
<evidence type="ECO:0000256" key="3">
    <source>
        <dbReference type="ARBA" id="ARBA00022490"/>
    </source>
</evidence>
<comment type="subcellular location">
    <subcellularLocation>
        <location evidence="1">Cytoplasm</location>
        <location evidence="1">Cytoskeleton</location>
        <location evidence="1">Flagellum axoneme</location>
    </subcellularLocation>
</comment>
<keyword evidence="8" id="KW-0966">Cell projection</keyword>
<gene>
    <name evidence="11" type="ORF">GTHE00462_LOCUS1485</name>
</gene>
<dbReference type="GO" id="GO:0015630">
    <property type="term" value="C:microtubule cytoskeleton"/>
    <property type="evidence" value="ECO:0007669"/>
    <property type="project" value="TreeGrafter"/>
</dbReference>
<evidence type="ECO:0000256" key="8">
    <source>
        <dbReference type="ARBA" id="ARBA00023273"/>
    </source>
</evidence>
<evidence type="ECO:0000256" key="6">
    <source>
        <dbReference type="ARBA" id="ARBA00023069"/>
    </source>
</evidence>
<dbReference type="AlphaFoldDB" id="A0A7S4H9Z6"/>
<keyword evidence="3" id="KW-0963">Cytoplasm</keyword>
<dbReference type="EMBL" id="HBKN01001706">
    <property type="protein sequence ID" value="CAE2192174.1"/>
    <property type="molecule type" value="Transcribed_RNA"/>
</dbReference>
<dbReference type="InterPro" id="IPR048256">
    <property type="entry name" value="Tektin-like"/>
</dbReference>
<evidence type="ECO:0000256" key="5">
    <source>
        <dbReference type="ARBA" id="ARBA00023054"/>
    </source>
</evidence>
<dbReference type="GO" id="GO:0060271">
    <property type="term" value="P:cilium assembly"/>
    <property type="evidence" value="ECO:0007669"/>
    <property type="project" value="TreeGrafter"/>
</dbReference>
<keyword evidence="5 9" id="KW-0175">Coiled coil</keyword>
<dbReference type="GO" id="GO:0005737">
    <property type="term" value="C:cytoplasm"/>
    <property type="evidence" value="ECO:0007669"/>
    <property type="project" value="UniProtKB-ARBA"/>
</dbReference>
<dbReference type="PANTHER" id="PTHR19960:SF25">
    <property type="entry name" value="TEKTIN-1"/>
    <property type="match status" value="1"/>
</dbReference>
<evidence type="ECO:0000313" key="11">
    <source>
        <dbReference type="EMBL" id="CAE2192174.1"/>
    </source>
</evidence>
<dbReference type="PANTHER" id="PTHR19960">
    <property type="entry name" value="TEKTIN"/>
    <property type="match status" value="1"/>
</dbReference>
<reference evidence="11" key="1">
    <citation type="submission" date="2021-01" db="EMBL/GenBank/DDBJ databases">
        <authorList>
            <person name="Corre E."/>
            <person name="Pelletier E."/>
            <person name="Niang G."/>
            <person name="Scheremetjew M."/>
            <person name="Finn R."/>
            <person name="Kale V."/>
            <person name="Holt S."/>
            <person name="Cochrane G."/>
            <person name="Meng A."/>
            <person name="Brown T."/>
            <person name="Cohen L."/>
        </authorList>
    </citation>
    <scope>NUCLEOTIDE SEQUENCE</scope>
    <source>
        <strain evidence="11">CCMP 2712</strain>
    </source>
</reference>
<feature type="coiled-coil region" evidence="9">
    <location>
        <begin position="297"/>
        <end position="349"/>
    </location>
</feature>
<evidence type="ECO:0000256" key="10">
    <source>
        <dbReference type="SAM" id="MobiDB-lite"/>
    </source>
</evidence>
<dbReference type="InterPro" id="IPR000435">
    <property type="entry name" value="Tektins"/>
</dbReference>
<dbReference type="GO" id="GO:0060294">
    <property type="term" value="P:cilium movement involved in cell motility"/>
    <property type="evidence" value="ECO:0007669"/>
    <property type="project" value="InterPro"/>
</dbReference>
<evidence type="ECO:0000256" key="2">
    <source>
        <dbReference type="ARBA" id="ARBA00007209"/>
    </source>
</evidence>
<proteinExistence type="inferred from homology"/>
<dbReference type="PRINTS" id="PR00511">
    <property type="entry name" value="TEKTIN"/>
</dbReference>